<dbReference type="EMBL" id="HBUF01396963">
    <property type="protein sequence ID" value="CAG6735811.1"/>
    <property type="molecule type" value="Transcribed_RNA"/>
</dbReference>
<accession>A0A8D8YWP4</accession>
<organism evidence="1">
    <name type="scientific">Cacopsylla melanoneura</name>
    <dbReference type="NCBI Taxonomy" id="428564"/>
    <lineage>
        <taxon>Eukaryota</taxon>
        <taxon>Metazoa</taxon>
        <taxon>Ecdysozoa</taxon>
        <taxon>Arthropoda</taxon>
        <taxon>Hexapoda</taxon>
        <taxon>Insecta</taxon>
        <taxon>Pterygota</taxon>
        <taxon>Neoptera</taxon>
        <taxon>Paraneoptera</taxon>
        <taxon>Hemiptera</taxon>
        <taxon>Sternorrhyncha</taxon>
        <taxon>Psylloidea</taxon>
        <taxon>Psyllidae</taxon>
        <taxon>Psyllinae</taxon>
        <taxon>Cacopsylla</taxon>
    </lineage>
</organism>
<dbReference type="AlphaFoldDB" id="A0A8D8YWP4"/>
<sequence>MRIRLQLSPMMIQHLQHPKLSLKKESFVWITMVTIVNQLILGASSSSHVLTVIFRFVSHSSVTALLIVLKETMKKIVLTKRTAPKTSSCVTSPDVFQSQTFVTMNLIVKIIRTNRIVCKQLQVSVEFNLF</sequence>
<name>A0A8D8YWP4_9HEMI</name>
<protein>
    <submittedName>
        <fullName evidence="1">Uncharacterized protein</fullName>
    </submittedName>
</protein>
<evidence type="ECO:0000313" key="1">
    <source>
        <dbReference type="EMBL" id="CAG6735811.1"/>
    </source>
</evidence>
<proteinExistence type="predicted"/>
<reference evidence="1" key="1">
    <citation type="submission" date="2021-05" db="EMBL/GenBank/DDBJ databases">
        <authorList>
            <person name="Alioto T."/>
            <person name="Alioto T."/>
            <person name="Gomez Garrido J."/>
        </authorList>
    </citation>
    <scope>NUCLEOTIDE SEQUENCE</scope>
</reference>